<sequence>MRSLRNIILLLILCITASGLPLYVDSMDYESLTAISFTSVNDENISFSLDVMPVSTSNYRVDFSISTNGQPVPISFNSKDPVTIDFYLGSKEVMTTPINELTKQQIPIETTILKDAPLNISFDLDQKTLNLPNGDYQLVIVPNIKDLESIRIEDEATYYTTSISFFSSFEYLPSLNSIDNNKTALKLYFSDKDYNHMIPITRVIPYTSTPLRSTLDNLQLGADPNLGISTDSPIPKGAGLSLNNRTANVYLYGDLATYESNSSNAAVAYESFVNSLCGINEVDEVQFYFNNKIVPDGFHGRVMDEPHTPLRGPRLYAGVITETNRMLLAPIASVSTNTSISAIFNMLKYTDNISMYSYYLQPPVPEEVTLEYYSINDGKLTLALNDAFLNIYKDDSTQQSFMIDALLFTLTSLDSVDSVEFKVNNKTIKTLNGIEIPDNTKELFINPEKQY</sequence>
<feature type="domain" description="GerMN" evidence="1">
    <location>
        <begin position="340"/>
        <end position="432"/>
    </location>
</feature>
<evidence type="ECO:0000313" key="2">
    <source>
        <dbReference type="EMBL" id="KAB3536316.1"/>
    </source>
</evidence>
<dbReference type="AlphaFoldDB" id="A0A6I0FCM0"/>
<dbReference type="Pfam" id="PF10646">
    <property type="entry name" value="Germane"/>
    <property type="match status" value="2"/>
</dbReference>
<reference evidence="2 3" key="1">
    <citation type="submission" date="2019-10" db="EMBL/GenBank/DDBJ databases">
        <title>Alkaliphilus serpentinus sp. nov. and Alkaliphilus pronyensis sp. nov., two novel anaerobic alkaliphilic species isolated from the serpentinized-hosted hydrothermal field of the Prony Bay (New Caledonia).</title>
        <authorList>
            <person name="Postec A."/>
        </authorList>
    </citation>
    <scope>NUCLEOTIDE SEQUENCE [LARGE SCALE GENOMIC DNA]</scope>
    <source>
        <strain evidence="2 3">LacV</strain>
    </source>
</reference>
<protein>
    <recommendedName>
        <fullName evidence="1">GerMN domain-containing protein</fullName>
    </recommendedName>
</protein>
<dbReference type="RefSeq" id="WP_151860372.1">
    <property type="nucleotide sequence ID" value="NZ_WBZC01000012.1"/>
</dbReference>
<gene>
    <name evidence="2" type="ORF">F8154_04370</name>
</gene>
<keyword evidence="3" id="KW-1185">Reference proteome</keyword>
<dbReference type="OrthoDB" id="1953838at2"/>
<dbReference type="InterPro" id="IPR019606">
    <property type="entry name" value="GerMN"/>
</dbReference>
<feature type="domain" description="GerMN" evidence="1">
    <location>
        <begin position="211"/>
        <end position="298"/>
    </location>
</feature>
<dbReference type="SMART" id="SM00909">
    <property type="entry name" value="Germane"/>
    <property type="match status" value="2"/>
</dbReference>
<comment type="caution">
    <text evidence="2">The sequence shown here is derived from an EMBL/GenBank/DDBJ whole genome shotgun (WGS) entry which is preliminary data.</text>
</comment>
<name>A0A6I0FCM0_9FIRM</name>
<dbReference type="Proteomes" id="UP000432715">
    <property type="component" value="Unassembled WGS sequence"/>
</dbReference>
<dbReference type="EMBL" id="WBZC01000012">
    <property type="protein sequence ID" value="KAB3536316.1"/>
    <property type="molecule type" value="Genomic_DNA"/>
</dbReference>
<organism evidence="2 3">
    <name type="scientific">Alkaliphilus pronyensis</name>
    <dbReference type="NCBI Taxonomy" id="1482732"/>
    <lineage>
        <taxon>Bacteria</taxon>
        <taxon>Bacillati</taxon>
        <taxon>Bacillota</taxon>
        <taxon>Clostridia</taxon>
        <taxon>Peptostreptococcales</taxon>
        <taxon>Natronincolaceae</taxon>
        <taxon>Alkaliphilus</taxon>
    </lineage>
</organism>
<accession>A0A6I0FCM0</accession>
<evidence type="ECO:0000259" key="1">
    <source>
        <dbReference type="SMART" id="SM00909"/>
    </source>
</evidence>
<evidence type="ECO:0000313" key="3">
    <source>
        <dbReference type="Proteomes" id="UP000432715"/>
    </source>
</evidence>
<proteinExistence type="predicted"/>